<proteinExistence type="predicted"/>
<organism evidence="1 2">
    <name type="scientific">Staurois parvus</name>
    <dbReference type="NCBI Taxonomy" id="386267"/>
    <lineage>
        <taxon>Eukaryota</taxon>
        <taxon>Metazoa</taxon>
        <taxon>Chordata</taxon>
        <taxon>Craniata</taxon>
        <taxon>Vertebrata</taxon>
        <taxon>Euteleostomi</taxon>
        <taxon>Amphibia</taxon>
        <taxon>Batrachia</taxon>
        <taxon>Anura</taxon>
        <taxon>Neobatrachia</taxon>
        <taxon>Ranoidea</taxon>
        <taxon>Ranidae</taxon>
        <taxon>Staurois</taxon>
    </lineage>
</organism>
<dbReference type="Proteomes" id="UP001162483">
    <property type="component" value="Unassembled WGS sequence"/>
</dbReference>
<dbReference type="EMBL" id="CATNWA010014637">
    <property type="protein sequence ID" value="CAI9574184.1"/>
    <property type="molecule type" value="Genomic_DNA"/>
</dbReference>
<keyword evidence="2" id="KW-1185">Reference proteome</keyword>
<protein>
    <submittedName>
        <fullName evidence="1">Uncharacterized protein</fullName>
    </submittedName>
</protein>
<comment type="caution">
    <text evidence="1">The sequence shown here is derived from an EMBL/GenBank/DDBJ whole genome shotgun (WGS) entry which is preliminary data.</text>
</comment>
<name>A0ABN9DNH7_9NEOB</name>
<accession>A0ABN9DNH7</accession>
<reference evidence="1" key="1">
    <citation type="submission" date="2023-05" db="EMBL/GenBank/DDBJ databases">
        <authorList>
            <person name="Stuckert A."/>
        </authorList>
    </citation>
    <scope>NUCLEOTIDE SEQUENCE</scope>
</reference>
<evidence type="ECO:0000313" key="2">
    <source>
        <dbReference type="Proteomes" id="UP001162483"/>
    </source>
</evidence>
<sequence length="112" mass="11624">CQLGHVISCAQSQLITDHQGTDDQCSPSSATCQCPSAPCVSAHQCLVPVPISATSMPHISAHLSCLSVSPISGSQCHLSIPISVTYQCRISVPVSAAYQCVSVLPISACQCR</sequence>
<evidence type="ECO:0000313" key="1">
    <source>
        <dbReference type="EMBL" id="CAI9574184.1"/>
    </source>
</evidence>
<feature type="non-terminal residue" evidence="1">
    <location>
        <position position="1"/>
    </location>
</feature>
<gene>
    <name evidence="1" type="ORF">SPARVUS_LOCUS7935127</name>
</gene>
<feature type="non-terminal residue" evidence="1">
    <location>
        <position position="112"/>
    </location>
</feature>